<sequence length="535" mass="57584">MGNAEAQVIQDCRLLEPRGWSALHFREGDWKSCRGGIVKNNVIGPAGEEWDEEYDGSEDPEPRFGNPRADGISLACKDSTVSGNVSLLSLTTAGRVVNGVDKGGRQTVFDTTDGAIVLFGSSGSQVFDNLVYARTRMVMGGINMVDYDPWEGDYTGVRVHGNTVSGLGGYIKGAINIGQACWTDNTEIVVHGGEVSGNTIEGEGIGYGITVAGAKGVVVKDNKSTAKYGGVRGRECPKAPENAEPCPFLINRGSSEGVFQDDFVNGEVQHGTSHGSEKMKRITQVLITYMLVICIESETDDGEPYRPWRLRDSPLAIATFAEEAQQAGITNGYTDEAMNAALAESLVTYQMEIMAALKAVTDKVAGVASGKGIKGGGRATEKNSFSDVLTDLFTRLANLEAEKKQVRSMIEQMGRTMKGFNTRFSGHQKDHSKALRRVVAAAKRLHNMETLSTLPSSALALMPHRVRAHNWTPVGAFVLLELLVVAGWCFFRLRKRSAHELGRGTLTGGPSLGFSSSKPPATLGLFGRKKAVKMV</sequence>
<name>A0ACC2X8T6_9TREE</name>
<proteinExistence type="predicted"/>
<gene>
    <name evidence="1" type="ORF">QFC22_002915</name>
</gene>
<organism evidence="1 2">
    <name type="scientific">Naganishia vaughanmartiniae</name>
    <dbReference type="NCBI Taxonomy" id="1424756"/>
    <lineage>
        <taxon>Eukaryota</taxon>
        <taxon>Fungi</taxon>
        <taxon>Dikarya</taxon>
        <taxon>Basidiomycota</taxon>
        <taxon>Agaricomycotina</taxon>
        <taxon>Tremellomycetes</taxon>
        <taxon>Filobasidiales</taxon>
        <taxon>Filobasidiaceae</taxon>
        <taxon>Naganishia</taxon>
    </lineage>
</organism>
<keyword evidence="2" id="KW-1185">Reference proteome</keyword>
<dbReference type="EMBL" id="JASBWU010000007">
    <property type="protein sequence ID" value="KAJ9120018.1"/>
    <property type="molecule type" value="Genomic_DNA"/>
</dbReference>
<evidence type="ECO:0000313" key="2">
    <source>
        <dbReference type="Proteomes" id="UP001243375"/>
    </source>
</evidence>
<protein>
    <submittedName>
        <fullName evidence="1">Uncharacterized protein</fullName>
    </submittedName>
</protein>
<reference evidence="1" key="1">
    <citation type="submission" date="2023-04" db="EMBL/GenBank/DDBJ databases">
        <title>Draft Genome sequencing of Naganishia species isolated from polar environments using Oxford Nanopore Technology.</title>
        <authorList>
            <person name="Leo P."/>
            <person name="Venkateswaran K."/>
        </authorList>
    </citation>
    <scope>NUCLEOTIDE SEQUENCE</scope>
    <source>
        <strain evidence="1">MNA-CCFEE 5425</strain>
    </source>
</reference>
<accession>A0ACC2X8T6</accession>
<comment type="caution">
    <text evidence="1">The sequence shown here is derived from an EMBL/GenBank/DDBJ whole genome shotgun (WGS) entry which is preliminary data.</text>
</comment>
<dbReference type="Proteomes" id="UP001243375">
    <property type="component" value="Unassembled WGS sequence"/>
</dbReference>
<evidence type="ECO:0000313" key="1">
    <source>
        <dbReference type="EMBL" id="KAJ9120018.1"/>
    </source>
</evidence>